<protein>
    <submittedName>
        <fullName evidence="4">DNA invertase Pin-like site-specific DNA recombinase</fullName>
    </submittedName>
</protein>
<dbReference type="Proteomes" id="UP000633509">
    <property type="component" value="Unassembled WGS sequence"/>
</dbReference>
<dbReference type="SUPFAM" id="SSF53041">
    <property type="entry name" value="Resolvase-like"/>
    <property type="match status" value="1"/>
</dbReference>
<dbReference type="InterPro" id="IPR006119">
    <property type="entry name" value="Resolv_N"/>
</dbReference>
<accession>A0ABR9LQ21</accession>
<keyword evidence="5" id="KW-1185">Reference proteome</keyword>
<evidence type="ECO:0000256" key="2">
    <source>
        <dbReference type="ARBA" id="ARBA00023172"/>
    </source>
</evidence>
<comment type="caution">
    <text evidence="4">The sequence shown here is derived from an EMBL/GenBank/DDBJ whole genome shotgun (WGS) entry which is preliminary data.</text>
</comment>
<dbReference type="SMART" id="SM00857">
    <property type="entry name" value="Resolvase"/>
    <property type="match status" value="1"/>
</dbReference>
<dbReference type="CDD" id="cd03768">
    <property type="entry name" value="SR_ResInv"/>
    <property type="match status" value="1"/>
</dbReference>
<dbReference type="PROSITE" id="PS51736">
    <property type="entry name" value="RECOMBINASES_3"/>
    <property type="match status" value="1"/>
</dbReference>
<keyword evidence="2" id="KW-0233">DNA recombination</keyword>
<evidence type="ECO:0000256" key="1">
    <source>
        <dbReference type="ARBA" id="ARBA00023125"/>
    </source>
</evidence>
<sequence length="240" mass="25843">MPTLGRAAAYEVANQFPHPCSGRRSDPSGGGWVRVPADVGSSTAQALIGLVRVSTDKQKTQRQHDALDPVCLKVIEEKASGKLATSDRPDLLTALSYIREGDLLTVQEVDRLGRNLLEGLIVLNDLFQQGVGVKVLEGIGAGEHTERSFILDLALALAEDRRRDIVRKTKNGLETARKQGKVGGRRPVVDDDKRVAILDRRRRGESIRTIAAGVKVSVGVVHKTLAAAAEGNPADQLPIP</sequence>
<dbReference type="InterPro" id="IPR050639">
    <property type="entry name" value="SSR_resolvase"/>
</dbReference>
<dbReference type="Pfam" id="PF00239">
    <property type="entry name" value="Resolvase"/>
    <property type="match status" value="1"/>
</dbReference>
<evidence type="ECO:0000259" key="3">
    <source>
        <dbReference type="PROSITE" id="PS51736"/>
    </source>
</evidence>
<proteinExistence type="predicted"/>
<organism evidence="4 5">
    <name type="scientific">Nonomuraea angiospora</name>
    <dbReference type="NCBI Taxonomy" id="46172"/>
    <lineage>
        <taxon>Bacteria</taxon>
        <taxon>Bacillati</taxon>
        <taxon>Actinomycetota</taxon>
        <taxon>Actinomycetes</taxon>
        <taxon>Streptosporangiales</taxon>
        <taxon>Streptosporangiaceae</taxon>
        <taxon>Nonomuraea</taxon>
    </lineage>
</organism>
<dbReference type="PANTHER" id="PTHR30461">
    <property type="entry name" value="DNA-INVERTASE FROM LAMBDOID PROPHAGE"/>
    <property type="match status" value="1"/>
</dbReference>
<dbReference type="RefSeq" id="WP_318786704.1">
    <property type="nucleotide sequence ID" value="NZ_JADBEK010000001.1"/>
</dbReference>
<dbReference type="PANTHER" id="PTHR30461:SF2">
    <property type="entry name" value="SERINE RECOMBINASE PINE-RELATED"/>
    <property type="match status" value="1"/>
</dbReference>
<feature type="domain" description="Resolvase/invertase-type recombinase catalytic" evidence="3">
    <location>
        <begin position="46"/>
        <end position="180"/>
    </location>
</feature>
<dbReference type="EMBL" id="JADBEK010000001">
    <property type="protein sequence ID" value="MBE1582758.1"/>
    <property type="molecule type" value="Genomic_DNA"/>
</dbReference>
<keyword evidence="1" id="KW-0238">DNA-binding</keyword>
<evidence type="ECO:0000313" key="4">
    <source>
        <dbReference type="EMBL" id="MBE1582758.1"/>
    </source>
</evidence>
<dbReference type="Gene3D" id="3.40.50.1390">
    <property type="entry name" value="Resolvase, N-terminal catalytic domain"/>
    <property type="match status" value="1"/>
</dbReference>
<reference evidence="4 5" key="1">
    <citation type="submission" date="2020-10" db="EMBL/GenBank/DDBJ databases">
        <title>Sequencing the genomes of 1000 actinobacteria strains.</title>
        <authorList>
            <person name="Klenk H.-P."/>
        </authorList>
    </citation>
    <scope>NUCLEOTIDE SEQUENCE [LARGE SCALE GENOMIC DNA]</scope>
    <source>
        <strain evidence="4 5">DSM 43173</strain>
    </source>
</reference>
<dbReference type="InterPro" id="IPR036162">
    <property type="entry name" value="Resolvase-like_N_sf"/>
</dbReference>
<evidence type="ECO:0000313" key="5">
    <source>
        <dbReference type="Proteomes" id="UP000633509"/>
    </source>
</evidence>
<gene>
    <name evidence="4" type="ORF">H4W80_001016</name>
</gene>
<name>A0ABR9LQ21_9ACTN</name>